<sequence length="98" mass="10890">MDWSTVISILLGVLGFLCLLEVGWWYWRKKRDQHLLERRVLELSSIRKGQISGGGRRPPIKISSVPPSTLGPATTPSQSSEGQHPDVQQENPESDGTP</sequence>
<accession>A0A0F9CHZ8</accession>
<evidence type="ECO:0000313" key="3">
    <source>
        <dbReference type="EMBL" id="KKL05306.1"/>
    </source>
</evidence>
<organism evidence="3">
    <name type="scientific">marine sediment metagenome</name>
    <dbReference type="NCBI Taxonomy" id="412755"/>
    <lineage>
        <taxon>unclassified sequences</taxon>
        <taxon>metagenomes</taxon>
        <taxon>ecological metagenomes</taxon>
    </lineage>
</organism>
<keyword evidence="2" id="KW-0812">Transmembrane</keyword>
<feature type="transmembrane region" description="Helical" evidence="2">
    <location>
        <begin position="6"/>
        <end position="27"/>
    </location>
</feature>
<dbReference type="AlphaFoldDB" id="A0A0F9CHZ8"/>
<comment type="caution">
    <text evidence="3">The sequence shown here is derived from an EMBL/GenBank/DDBJ whole genome shotgun (WGS) entry which is preliminary data.</text>
</comment>
<feature type="compositionally biased region" description="Polar residues" evidence="1">
    <location>
        <begin position="65"/>
        <end position="98"/>
    </location>
</feature>
<evidence type="ECO:0000256" key="2">
    <source>
        <dbReference type="SAM" id="Phobius"/>
    </source>
</evidence>
<reference evidence="3" key="1">
    <citation type="journal article" date="2015" name="Nature">
        <title>Complex archaea that bridge the gap between prokaryotes and eukaryotes.</title>
        <authorList>
            <person name="Spang A."/>
            <person name="Saw J.H."/>
            <person name="Jorgensen S.L."/>
            <person name="Zaremba-Niedzwiedzka K."/>
            <person name="Martijn J."/>
            <person name="Lind A.E."/>
            <person name="van Eijk R."/>
            <person name="Schleper C."/>
            <person name="Guy L."/>
            <person name="Ettema T.J."/>
        </authorList>
    </citation>
    <scope>NUCLEOTIDE SEQUENCE</scope>
</reference>
<keyword evidence="2" id="KW-1133">Transmembrane helix</keyword>
<gene>
    <name evidence="3" type="ORF">LCGC14_2607330</name>
</gene>
<protein>
    <submittedName>
        <fullName evidence="3">Uncharacterized protein</fullName>
    </submittedName>
</protein>
<proteinExistence type="predicted"/>
<evidence type="ECO:0000256" key="1">
    <source>
        <dbReference type="SAM" id="MobiDB-lite"/>
    </source>
</evidence>
<keyword evidence="2" id="KW-0472">Membrane</keyword>
<feature type="region of interest" description="Disordered" evidence="1">
    <location>
        <begin position="48"/>
        <end position="98"/>
    </location>
</feature>
<dbReference type="EMBL" id="LAZR01044173">
    <property type="protein sequence ID" value="KKL05306.1"/>
    <property type="molecule type" value="Genomic_DNA"/>
</dbReference>
<name>A0A0F9CHZ8_9ZZZZ</name>